<gene>
    <name evidence="2" type="ORF">HA254_07180</name>
</gene>
<feature type="transmembrane region" description="Helical" evidence="1">
    <location>
        <begin position="40"/>
        <end position="58"/>
    </location>
</feature>
<keyword evidence="1" id="KW-0472">Membrane</keyword>
<keyword evidence="1" id="KW-0812">Transmembrane</keyword>
<comment type="caution">
    <text evidence="2">The sequence shown here is derived from an EMBL/GenBank/DDBJ whole genome shotgun (WGS) entry which is preliminary data.</text>
</comment>
<organism evidence="2 3">
    <name type="scientific">Candidatus Iainarchaeum sp</name>
    <dbReference type="NCBI Taxonomy" id="3101447"/>
    <lineage>
        <taxon>Archaea</taxon>
        <taxon>Candidatus Iainarchaeota</taxon>
        <taxon>Candidatus Iainarchaeia</taxon>
        <taxon>Candidatus Iainarchaeales</taxon>
        <taxon>Candidatus Iainarchaeaceae</taxon>
        <taxon>Candidatus Iainarchaeum</taxon>
    </lineage>
</organism>
<evidence type="ECO:0000256" key="1">
    <source>
        <dbReference type="SAM" id="Phobius"/>
    </source>
</evidence>
<protein>
    <submittedName>
        <fullName evidence="2">Uncharacterized protein</fullName>
    </submittedName>
</protein>
<proteinExistence type="predicted"/>
<reference evidence="3" key="1">
    <citation type="journal article" date="2020" name="bioRxiv">
        <title>A rank-normalized archaeal taxonomy based on genome phylogeny resolves widespread incomplete and uneven classifications.</title>
        <authorList>
            <person name="Rinke C."/>
            <person name="Chuvochina M."/>
            <person name="Mussig A.J."/>
            <person name="Chaumeil P.-A."/>
            <person name="Waite D.W."/>
            <person name="Whitman W.B."/>
            <person name="Parks D.H."/>
            <person name="Hugenholtz P."/>
        </authorList>
    </citation>
    <scope>NUCLEOTIDE SEQUENCE [LARGE SCALE GENOMIC DNA]</scope>
</reference>
<evidence type="ECO:0000313" key="3">
    <source>
        <dbReference type="Proteomes" id="UP000565078"/>
    </source>
</evidence>
<feature type="transmembrane region" description="Helical" evidence="1">
    <location>
        <begin position="64"/>
        <end position="82"/>
    </location>
</feature>
<name>A0A7J4IYE2_9ARCH</name>
<accession>A0A7J4IYE2</accession>
<dbReference type="Proteomes" id="UP000565078">
    <property type="component" value="Unassembled WGS sequence"/>
</dbReference>
<dbReference type="AlphaFoldDB" id="A0A7J4IYE2"/>
<dbReference type="EMBL" id="DUGC01000115">
    <property type="protein sequence ID" value="HIH10418.1"/>
    <property type="molecule type" value="Genomic_DNA"/>
</dbReference>
<feature type="transmembrane region" description="Helical" evidence="1">
    <location>
        <begin position="6"/>
        <end position="33"/>
    </location>
</feature>
<keyword evidence="1" id="KW-1133">Transmembrane helix</keyword>
<sequence>MDTFNFIISALLMFMAVQLGPEGYWIALGIVAISILTSKDLSTVIMFGGASIAMFLLVGSHDDSLWLIALFGLIILSVVFGSKPATPQQPDMGMGGYGDMFGGMGGGMGY</sequence>
<evidence type="ECO:0000313" key="2">
    <source>
        <dbReference type="EMBL" id="HIH10418.1"/>
    </source>
</evidence>